<reference evidence="1 2" key="2">
    <citation type="submission" date="2014-09" db="EMBL/GenBank/DDBJ databases">
        <authorList>
            <consortium name="NBRP consortium"/>
            <person name="Sawabe T."/>
            <person name="Meirelles P."/>
            <person name="Nakanishi M."/>
            <person name="Sayaka M."/>
            <person name="Hattori M."/>
            <person name="Ohkuma M."/>
        </authorList>
    </citation>
    <scope>NUCLEOTIDE SEQUENCE [LARGE SCALE GENOMIC DNA]</scope>
    <source>
        <strain evidence="1 2">JCM 19240</strain>
    </source>
</reference>
<comment type="caution">
    <text evidence="1">The sequence shown here is derived from an EMBL/GenBank/DDBJ whole genome shotgun (WGS) entry which is preliminary data.</text>
</comment>
<keyword evidence="2" id="KW-1185">Reference proteome</keyword>
<organism evidence="1 2">
    <name type="scientific">Vibrio maritimus</name>
    <dbReference type="NCBI Taxonomy" id="990268"/>
    <lineage>
        <taxon>Bacteria</taxon>
        <taxon>Pseudomonadati</taxon>
        <taxon>Pseudomonadota</taxon>
        <taxon>Gammaproteobacteria</taxon>
        <taxon>Vibrionales</taxon>
        <taxon>Vibrionaceae</taxon>
        <taxon>Vibrio</taxon>
    </lineage>
</organism>
<dbReference type="Proteomes" id="UP000029224">
    <property type="component" value="Unassembled WGS sequence"/>
</dbReference>
<evidence type="ECO:0000313" key="1">
    <source>
        <dbReference type="EMBL" id="GAL33317.1"/>
    </source>
</evidence>
<accession>A0A090TQ90</accession>
<name>A0A090TQ90_9VIBR</name>
<evidence type="ECO:0000313" key="2">
    <source>
        <dbReference type="Proteomes" id="UP000029224"/>
    </source>
</evidence>
<dbReference type="AlphaFoldDB" id="A0A090TQ90"/>
<gene>
    <name evidence="1" type="ORF">JCM19240_2013</name>
</gene>
<proteinExistence type="predicted"/>
<protein>
    <submittedName>
        <fullName evidence="1">Uncharacterized protein</fullName>
    </submittedName>
</protein>
<sequence length="40" mass="4369">MGLFDGVINCLYQIDSRIDYGASDVEGLFKLFRINDGVGG</sequence>
<dbReference type="EMBL" id="BBMT01000003">
    <property type="protein sequence ID" value="GAL33317.1"/>
    <property type="molecule type" value="Genomic_DNA"/>
</dbReference>
<reference evidence="1 2" key="1">
    <citation type="submission" date="2014-09" db="EMBL/GenBank/DDBJ databases">
        <title>Vibrio maritimus JCM 19240. (C210) whole genome shotgun sequence.</title>
        <authorList>
            <person name="Sawabe T."/>
            <person name="Meirelles P."/>
            <person name="Nakanishi M."/>
            <person name="Sayaka M."/>
            <person name="Hattori M."/>
            <person name="Ohkuma M."/>
        </authorList>
    </citation>
    <scope>NUCLEOTIDE SEQUENCE [LARGE SCALE GENOMIC DNA]</scope>
    <source>
        <strain evidence="1 2">JCM 19240</strain>
    </source>
</reference>